<feature type="domain" description="Thioesterase" evidence="3">
    <location>
        <begin position="37"/>
        <end position="257"/>
    </location>
</feature>
<sequence length="262" mass="27604">MRTHAAERASHPASTPAHGADTPWIVGRVTAPSPRLRLFCLPQAGGSAGSFAPWRLTPPDGIELATVELPGRGVRSAEPVPGTLEELADAVLDGISDELDLPYALFGHSFGALLGYELTVRAARRGLPAPRALLVSACRAPHAAVPKRISDRDDQGLLAWLEGFGGFPPGLREYPSYLSYALRTVRRDLALTEAYRSVGPVPVGCPLHVLGGAEDPLVGRAQLERWRACASGGFTLQLLPGGHDYLFTDAPAVLGAVAAVLG</sequence>
<dbReference type="Proteomes" id="UP001180754">
    <property type="component" value="Unassembled WGS sequence"/>
</dbReference>
<evidence type="ECO:0000313" key="5">
    <source>
        <dbReference type="Proteomes" id="UP001180754"/>
    </source>
</evidence>
<dbReference type="GO" id="GO:0016787">
    <property type="term" value="F:hydrolase activity"/>
    <property type="evidence" value="ECO:0007669"/>
    <property type="project" value="UniProtKB-KW"/>
</dbReference>
<comment type="similarity">
    <text evidence="1">Belongs to the thioesterase family.</text>
</comment>
<dbReference type="InterPro" id="IPR012223">
    <property type="entry name" value="TEII"/>
</dbReference>
<dbReference type="RefSeq" id="WP_311723193.1">
    <property type="nucleotide sequence ID" value="NZ_JAVRFD010000003.1"/>
</dbReference>
<feature type="region of interest" description="Disordered" evidence="2">
    <location>
        <begin position="1"/>
        <end position="24"/>
    </location>
</feature>
<proteinExistence type="inferred from homology"/>
<evidence type="ECO:0000256" key="1">
    <source>
        <dbReference type="ARBA" id="ARBA00007169"/>
    </source>
</evidence>
<feature type="compositionally biased region" description="Basic and acidic residues" evidence="2">
    <location>
        <begin position="1"/>
        <end position="10"/>
    </location>
</feature>
<organism evidence="4 5">
    <name type="scientific">Streptomyces lonegramiae</name>
    <dbReference type="NCBI Taxonomy" id="3075524"/>
    <lineage>
        <taxon>Bacteria</taxon>
        <taxon>Bacillati</taxon>
        <taxon>Actinomycetota</taxon>
        <taxon>Actinomycetes</taxon>
        <taxon>Kitasatosporales</taxon>
        <taxon>Streptomycetaceae</taxon>
        <taxon>Streptomyces</taxon>
    </lineage>
</organism>
<name>A0ABU2XA97_9ACTN</name>
<accession>A0ABU2XA97</accession>
<protein>
    <submittedName>
        <fullName evidence="4">Alpha/beta fold hydrolase</fullName>
    </submittedName>
</protein>
<comment type="caution">
    <text evidence="4">The sequence shown here is derived from an EMBL/GenBank/DDBJ whole genome shotgun (WGS) entry which is preliminary data.</text>
</comment>
<evidence type="ECO:0000313" key="4">
    <source>
        <dbReference type="EMBL" id="MDT0542839.1"/>
    </source>
</evidence>
<dbReference type="InterPro" id="IPR001031">
    <property type="entry name" value="Thioesterase"/>
</dbReference>
<dbReference type="EMBL" id="JAVRFD010000003">
    <property type="protein sequence ID" value="MDT0542839.1"/>
    <property type="molecule type" value="Genomic_DNA"/>
</dbReference>
<dbReference type="PANTHER" id="PTHR11487:SF0">
    <property type="entry name" value="S-ACYL FATTY ACID SYNTHASE THIOESTERASE, MEDIUM CHAIN"/>
    <property type="match status" value="1"/>
</dbReference>
<dbReference type="Pfam" id="PF00975">
    <property type="entry name" value="Thioesterase"/>
    <property type="match status" value="1"/>
</dbReference>
<evidence type="ECO:0000256" key="2">
    <source>
        <dbReference type="SAM" id="MobiDB-lite"/>
    </source>
</evidence>
<dbReference type="PANTHER" id="PTHR11487">
    <property type="entry name" value="THIOESTERASE"/>
    <property type="match status" value="1"/>
</dbReference>
<gene>
    <name evidence="4" type="ORF">RND15_08915</name>
</gene>
<reference evidence="4" key="1">
    <citation type="submission" date="2024-05" db="EMBL/GenBank/DDBJ databases">
        <title>30 novel species of actinomycetes from the DSMZ collection.</title>
        <authorList>
            <person name="Nouioui I."/>
        </authorList>
    </citation>
    <scope>NUCLEOTIDE SEQUENCE</scope>
    <source>
        <strain evidence="4">DSM 41529</strain>
    </source>
</reference>
<evidence type="ECO:0000259" key="3">
    <source>
        <dbReference type="Pfam" id="PF00975"/>
    </source>
</evidence>
<dbReference type="Gene3D" id="3.40.50.1820">
    <property type="entry name" value="alpha/beta hydrolase"/>
    <property type="match status" value="1"/>
</dbReference>
<keyword evidence="4" id="KW-0378">Hydrolase</keyword>
<dbReference type="InterPro" id="IPR029058">
    <property type="entry name" value="AB_hydrolase_fold"/>
</dbReference>
<dbReference type="SUPFAM" id="SSF53474">
    <property type="entry name" value="alpha/beta-Hydrolases"/>
    <property type="match status" value="1"/>
</dbReference>
<keyword evidence="5" id="KW-1185">Reference proteome</keyword>